<accession>A0ABV5GRA0</accession>
<reference evidence="1 2" key="1">
    <citation type="submission" date="2024-09" db="EMBL/GenBank/DDBJ databases">
        <authorList>
            <person name="Sun Q."/>
            <person name="Mori K."/>
        </authorList>
    </citation>
    <scope>NUCLEOTIDE SEQUENCE [LARGE SCALE GENOMIC DNA]</scope>
    <source>
        <strain evidence="1 2">CECT 7955</strain>
    </source>
</reference>
<gene>
    <name evidence="1" type="ORF">ACFFVF_15430</name>
</gene>
<dbReference type="SUPFAM" id="SSF56935">
    <property type="entry name" value="Porins"/>
    <property type="match status" value="1"/>
</dbReference>
<dbReference type="InterPro" id="IPR011486">
    <property type="entry name" value="BBP2"/>
</dbReference>
<comment type="caution">
    <text evidence="1">The sequence shown here is derived from an EMBL/GenBank/DDBJ whole genome shotgun (WGS) entry which is preliminary data.</text>
</comment>
<keyword evidence="2" id="KW-1185">Reference proteome</keyword>
<organism evidence="1 2">
    <name type="scientific">Flavobacterium jumunjinense</name>
    <dbReference type="NCBI Taxonomy" id="998845"/>
    <lineage>
        <taxon>Bacteria</taxon>
        <taxon>Pseudomonadati</taxon>
        <taxon>Bacteroidota</taxon>
        <taxon>Flavobacteriia</taxon>
        <taxon>Flavobacteriales</taxon>
        <taxon>Flavobacteriaceae</taxon>
        <taxon>Flavobacterium</taxon>
    </lineage>
</organism>
<protein>
    <submittedName>
        <fullName evidence="1">Porin</fullName>
    </submittedName>
</protein>
<name>A0ABV5GRA0_9FLAO</name>
<dbReference type="RefSeq" id="WP_236458109.1">
    <property type="nucleotide sequence ID" value="NZ_CBCSGE010000008.1"/>
</dbReference>
<evidence type="ECO:0000313" key="2">
    <source>
        <dbReference type="Proteomes" id="UP001589607"/>
    </source>
</evidence>
<dbReference type="Proteomes" id="UP001589607">
    <property type="component" value="Unassembled WGS sequence"/>
</dbReference>
<dbReference type="Pfam" id="PF07642">
    <property type="entry name" value="BBP2"/>
    <property type="match status" value="1"/>
</dbReference>
<sequence length="358" mass="41331">MMNRNFFKIAVLLVTTVVFSQEEVKEESKLKVDFSGYLEAFYGYDFNKPTTDKRLDWIYNHSRHNEFSINMGMLRTSLTYENVYANIAIQAGTNVDDNYSAESMKLFHEAFIGVYLDKDQKHVVEAGIMPSYIGFETSSSFSNLTLTRSIMAESSPFYFTGVKYNYVPNNKWCLAFVTTNGWQRIEKPNSKALPTFGTQVVYSPTDKTTLNWSTFIGDEPIVTDALRTRYFNNLFLDHGWNEKWRTILGFDMGFQKSMIDDTFQDWKTVTLITQYSVTQKWNVAARAEYFEDKENVIVGVGAPFEVFGASFNVDFIPNSKLKLRTEAKWFDSKEPIFNKETGTTNSNFFLVTSLAFEF</sequence>
<proteinExistence type="predicted"/>
<evidence type="ECO:0000313" key="1">
    <source>
        <dbReference type="EMBL" id="MFB9097910.1"/>
    </source>
</evidence>
<dbReference type="EMBL" id="JBHMEY010000066">
    <property type="protein sequence ID" value="MFB9097910.1"/>
    <property type="molecule type" value="Genomic_DNA"/>
</dbReference>